<sequence length="298" mass="32785">MQITVAPASAQTSRAAVRALLDDSSAPTVIGIYRNLERVPAEFQNHPNFKAVKGDLTDGSSLDFAGSDAVITMTPPKYDGSDYIAIAKAIATNVRQAVDKLTTVKRLVYVSSMGAQYAEGVVRTNHHSERILEGSDADVVLVRNCYFMENWMSALETIKADPPHFYSTIAPLDYALPMVSARDIGRTCAREALGAGTPLAKSPRIFELHGPRNYSVRNVKEAFEKVTGKKIEARLVEKPDLHKFFSGFLPANIVDDFVEMTLTFLPGGLLEDEMNDLTNVKHGQDTLVDAFSQMWKTN</sequence>
<gene>
    <name evidence="1" type="ORF">NM208_g1609</name>
</gene>
<protein>
    <submittedName>
        <fullName evidence="1">Uncharacterized protein</fullName>
    </submittedName>
</protein>
<organism evidence="1 2">
    <name type="scientific">Fusarium decemcellulare</name>
    <dbReference type="NCBI Taxonomy" id="57161"/>
    <lineage>
        <taxon>Eukaryota</taxon>
        <taxon>Fungi</taxon>
        <taxon>Dikarya</taxon>
        <taxon>Ascomycota</taxon>
        <taxon>Pezizomycotina</taxon>
        <taxon>Sordariomycetes</taxon>
        <taxon>Hypocreomycetidae</taxon>
        <taxon>Hypocreales</taxon>
        <taxon>Nectriaceae</taxon>
        <taxon>Fusarium</taxon>
        <taxon>Fusarium decemcellulare species complex</taxon>
    </lineage>
</organism>
<evidence type="ECO:0000313" key="1">
    <source>
        <dbReference type="EMBL" id="KAJ3547262.1"/>
    </source>
</evidence>
<name>A0ACC1SVK8_9HYPO</name>
<dbReference type="EMBL" id="JANRMS010000085">
    <property type="protein sequence ID" value="KAJ3547262.1"/>
    <property type="molecule type" value="Genomic_DNA"/>
</dbReference>
<keyword evidence="2" id="KW-1185">Reference proteome</keyword>
<proteinExistence type="predicted"/>
<dbReference type="Proteomes" id="UP001148629">
    <property type="component" value="Unassembled WGS sequence"/>
</dbReference>
<comment type="caution">
    <text evidence="1">The sequence shown here is derived from an EMBL/GenBank/DDBJ whole genome shotgun (WGS) entry which is preliminary data.</text>
</comment>
<evidence type="ECO:0000313" key="2">
    <source>
        <dbReference type="Proteomes" id="UP001148629"/>
    </source>
</evidence>
<accession>A0ACC1SVK8</accession>
<reference evidence="1" key="1">
    <citation type="submission" date="2022-08" db="EMBL/GenBank/DDBJ databases">
        <title>Genome Sequence of Fusarium decemcellulare.</title>
        <authorList>
            <person name="Buettner E."/>
        </authorList>
    </citation>
    <scope>NUCLEOTIDE SEQUENCE</scope>
    <source>
        <strain evidence="1">Babe19</strain>
    </source>
</reference>